<dbReference type="AlphaFoldDB" id="A0AA39R9Q2"/>
<evidence type="ECO:0000313" key="1">
    <source>
        <dbReference type="EMBL" id="KAK0516051.1"/>
    </source>
</evidence>
<dbReference type="EMBL" id="JAFEKC020000003">
    <property type="protein sequence ID" value="KAK0516051.1"/>
    <property type="molecule type" value="Genomic_DNA"/>
</dbReference>
<name>A0AA39R9Q2_9LECA</name>
<accession>A0AA39R9Q2</accession>
<keyword evidence="2" id="KW-1185">Reference proteome</keyword>
<organism evidence="1 2">
    <name type="scientific">Cladonia borealis</name>
    <dbReference type="NCBI Taxonomy" id="184061"/>
    <lineage>
        <taxon>Eukaryota</taxon>
        <taxon>Fungi</taxon>
        <taxon>Dikarya</taxon>
        <taxon>Ascomycota</taxon>
        <taxon>Pezizomycotina</taxon>
        <taxon>Lecanoromycetes</taxon>
        <taxon>OSLEUM clade</taxon>
        <taxon>Lecanoromycetidae</taxon>
        <taxon>Lecanorales</taxon>
        <taxon>Lecanorineae</taxon>
        <taxon>Cladoniaceae</taxon>
        <taxon>Cladonia</taxon>
    </lineage>
</organism>
<dbReference type="Proteomes" id="UP001166286">
    <property type="component" value="Unassembled WGS sequence"/>
</dbReference>
<evidence type="ECO:0000313" key="2">
    <source>
        <dbReference type="Proteomes" id="UP001166286"/>
    </source>
</evidence>
<reference evidence="1" key="1">
    <citation type="submission" date="2023-03" db="EMBL/GenBank/DDBJ databases">
        <title>Complete genome of Cladonia borealis.</title>
        <authorList>
            <person name="Park H."/>
        </authorList>
    </citation>
    <scope>NUCLEOTIDE SEQUENCE</scope>
    <source>
        <strain evidence="1">ANT050790</strain>
    </source>
</reference>
<proteinExistence type="predicted"/>
<gene>
    <name evidence="1" type="ORF">JMJ35_002085</name>
</gene>
<sequence length="524" mass="59726">MSGVEVAGLVLGAFPPLLSTLAAQKDLLKSSRTTIALKSFELDLQVGYQKFKIWQQRWLDQRNQTDASSKALWGAEGWSNVQGMLERILEISQRIERVYKDLQALTDPQPRSRWKLAFVRLSKRHEPSFKELKDLAQDFNLAVDAIWLYSETVFDSLHGVLAPGLQASNRDLWLTSALQSRSGSLKLYKLCCNDSSNFILDLDLKPDINSKNILSGNEGLSHLFYQLFARTPNDSTQLGKLVVENLLESGASHSEPSDAHDCGDSDFQLSKIKSDLEEMIIPVEREVTKPSSCLRIEKPRLKAVHLKSKPESLRAVLKRVRETSTLSPEEHFSVGAKVELAYKIIESGFFLLGTPWLSLLNSQNILRLKNFDGRRPSFVLEVQTFGLVDLLFDDSEAISETKQLYHIGILLMEIALDGPSARQNENDSSRSTHLLSQLPLVEQTMGAQYCKATAFCLQHRQPKQRFNGLRKYEGSYTNNWETYLSELLQDYYSQVFLRLEELREIDTHSEYRSRKSWQIEESED</sequence>
<comment type="caution">
    <text evidence="1">The sequence shown here is derived from an EMBL/GenBank/DDBJ whole genome shotgun (WGS) entry which is preliminary data.</text>
</comment>
<protein>
    <submittedName>
        <fullName evidence="1">Uncharacterized protein</fullName>
    </submittedName>
</protein>